<accession>A0A4Y9YA71</accession>
<evidence type="ECO:0000256" key="4">
    <source>
        <dbReference type="ARBA" id="ARBA00023242"/>
    </source>
</evidence>
<dbReference type="InterPro" id="IPR000232">
    <property type="entry name" value="HSF_DNA-bd"/>
</dbReference>
<feature type="compositionally biased region" description="Polar residues" evidence="6">
    <location>
        <begin position="50"/>
        <end position="62"/>
    </location>
</feature>
<keyword evidence="3" id="KW-0238">DNA-binding</keyword>
<dbReference type="PANTHER" id="PTHR10015:SF427">
    <property type="entry name" value="HEAT SHOCK FACTOR PROTEIN"/>
    <property type="match status" value="1"/>
</dbReference>
<keyword evidence="4" id="KW-0539">Nucleus</keyword>
<dbReference type="InterPro" id="IPR036388">
    <property type="entry name" value="WH-like_DNA-bd_sf"/>
</dbReference>
<evidence type="ECO:0000256" key="5">
    <source>
        <dbReference type="RuleBase" id="RU004020"/>
    </source>
</evidence>
<dbReference type="SMART" id="SM00415">
    <property type="entry name" value="HSF"/>
    <property type="match status" value="1"/>
</dbReference>
<comment type="subcellular location">
    <subcellularLocation>
        <location evidence="1">Nucleus</location>
    </subcellularLocation>
</comment>
<dbReference type="EMBL" id="SEKV01000330">
    <property type="protein sequence ID" value="TFY58930.1"/>
    <property type="molecule type" value="Genomic_DNA"/>
</dbReference>
<dbReference type="Pfam" id="PF00447">
    <property type="entry name" value="HSF_DNA-bind"/>
    <property type="match status" value="1"/>
</dbReference>
<dbReference type="InterPro" id="IPR036390">
    <property type="entry name" value="WH_DNA-bd_sf"/>
</dbReference>
<comment type="similarity">
    <text evidence="2 5">Belongs to the HSF family.</text>
</comment>
<organism evidence="8 9">
    <name type="scientific">Rhodofomes roseus</name>
    <dbReference type="NCBI Taxonomy" id="34475"/>
    <lineage>
        <taxon>Eukaryota</taxon>
        <taxon>Fungi</taxon>
        <taxon>Dikarya</taxon>
        <taxon>Basidiomycota</taxon>
        <taxon>Agaricomycotina</taxon>
        <taxon>Agaricomycetes</taxon>
        <taxon>Polyporales</taxon>
        <taxon>Rhodofomes</taxon>
    </lineage>
</organism>
<gene>
    <name evidence="8" type="ORF">EVJ58_g6101</name>
</gene>
<feature type="compositionally biased region" description="Polar residues" evidence="6">
    <location>
        <begin position="7"/>
        <end position="21"/>
    </location>
</feature>
<evidence type="ECO:0000256" key="2">
    <source>
        <dbReference type="ARBA" id="ARBA00006403"/>
    </source>
</evidence>
<sequence length="306" mass="34984">MADLYPQTYSNRQTTYHRQDQQYPVQNTQAIVYPQLLNTQSAPVSDDHQSPSPQDTQSASPTRDSDSPKHDTPPAQKSENTPQQQQAAKPQATFLTKLYALLERPENHHMIRWDPAGEHIIVERPEQLALHVLPSVYRQSRFASFSRQLNIYGFMRKVNLRNVDPAIDDPDASTWSHPTLNRHSPPEVVANFKRRVPPRLPKPRKRDNELVVRWILPRNAPAAHGPFGSPNVARYVFALLSHLASHYPYRRYPVLGFLQSDDVPERAARDDDAPVAVITVPILRADGYQLGLFSHERVEPLIWQLV</sequence>
<dbReference type="Proteomes" id="UP000298390">
    <property type="component" value="Unassembled WGS sequence"/>
</dbReference>
<dbReference type="PANTHER" id="PTHR10015">
    <property type="entry name" value="HEAT SHOCK TRANSCRIPTION FACTOR"/>
    <property type="match status" value="1"/>
</dbReference>
<dbReference type="GO" id="GO:0003700">
    <property type="term" value="F:DNA-binding transcription factor activity"/>
    <property type="evidence" value="ECO:0007669"/>
    <property type="project" value="InterPro"/>
</dbReference>
<dbReference type="SUPFAM" id="SSF46785">
    <property type="entry name" value="Winged helix' DNA-binding domain"/>
    <property type="match status" value="1"/>
</dbReference>
<name>A0A4Y9YA71_9APHY</name>
<evidence type="ECO:0000256" key="6">
    <source>
        <dbReference type="SAM" id="MobiDB-lite"/>
    </source>
</evidence>
<feature type="region of interest" description="Disordered" evidence="6">
    <location>
        <begin position="36"/>
        <end position="90"/>
    </location>
</feature>
<evidence type="ECO:0000313" key="9">
    <source>
        <dbReference type="Proteomes" id="UP000298390"/>
    </source>
</evidence>
<dbReference type="STRING" id="34475.A0A4Y9YA71"/>
<dbReference type="PRINTS" id="PR00056">
    <property type="entry name" value="HSFDOMAIN"/>
</dbReference>
<comment type="caution">
    <text evidence="8">The sequence shown here is derived from an EMBL/GenBank/DDBJ whole genome shotgun (WGS) entry which is preliminary data.</text>
</comment>
<reference evidence="8 9" key="1">
    <citation type="submission" date="2019-01" db="EMBL/GenBank/DDBJ databases">
        <title>Genome sequencing of the rare red list fungi Fomitopsis rosea.</title>
        <authorList>
            <person name="Buettner E."/>
            <person name="Kellner H."/>
        </authorList>
    </citation>
    <scope>NUCLEOTIDE SEQUENCE [LARGE SCALE GENOMIC DNA]</scope>
    <source>
        <strain evidence="8 9">DSM 105464</strain>
    </source>
</reference>
<evidence type="ECO:0000256" key="3">
    <source>
        <dbReference type="ARBA" id="ARBA00023125"/>
    </source>
</evidence>
<evidence type="ECO:0000259" key="7">
    <source>
        <dbReference type="SMART" id="SM00415"/>
    </source>
</evidence>
<evidence type="ECO:0000313" key="8">
    <source>
        <dbReference type="EMBL" id="TFY58930.1"/>
    </source>
</evidence>
<dbReference type="GO" id="GO:0005634">
    <property type="term" value="C:nucleus"/>
    <property type="evidence" value="ECO:0007669"/>
    <property type="project" value="UniProtKB-SubCell"/>
</dbReference>
<feature type="region of interest" description="Disordered" evidence="6">
    <location>
        <begin position="1"/>
        <end position="21"/>
    </location>
</feature>
<evidence type="ECO:0000256" key="1">
    <source>
        <dbReference type="ARBA" id="ARBA00004123"/>
    </source>
</evidence>
<feature type="compositionally biased region" description="Basic and acidic residues" evidence="6">
    <location>
        <begin position="63"/>
        <end position="72"/>
    </location>
</feature>
<dbReference type="GO" id="GO:0043565">
    <property type="term" value="F:sequence-specific DNA binding"/>
    <property type="evidence" value="ECO:0007669"/>
    <property type="project" value="InterPro"/>
</dbReference>
<dbReference type="AlphaFoldDB" id="A0A4Y9YA71"/>
<feature type="domain" description="HSF-type DNA-binding" evidence="7">
    <location>
        <begin position="90"/>
        <end position="195"/>
    </location>
</feature>
<protein>
    <recommendedName>
        <fullName evidence="7">HSF-type DNA-binding domain-containing protein</fullName>
    </recommendedName>
</protein>
<dbReference type="Gene3D" id="1.10.10.10">
    <property type="entry name" value="Winged helix-like DNA-binding domain superfamily/Winged helix DNA-binding domain"/>
    <property type="match status" value="1"/>
</dbReference>
<proteinExistence type="inferred from homology"/>